<evidence type="ECO:0000256" key="1">
    <source>
        <dbReference type="ARBA" id="ARBA00023015"/>
    </source>
</evidence>
<evidence type="ECO:0000256" key="3">
    <source>
        <dbReference type="ARBA" id="ARBA00023163"/>
    </source>
</evidence>
<dbReference type="InterPro" id="IPR036388">
    <property type="entry name" value="WH-like_DNA-bd_sf"/>
</dbReference>
<dbReference type="AlphaFoldDB" id="A0A6G2BDM2"/>
<gene>
    <name evidence="5" type="ORF">F0L17_14595</name>
</gene>
<dbReference type="SUPFAM" id="SSF64288">
    <property type="entry name" value="Chorismate lyase-like"/>
    <property type="match status" value="1"/>
</dbReference>
<dbReference type="InterPro" id="IPR000524">
    <property type="entry name" value="Tscrpt_reg_HTH_GntR"/>
</dbReference>
<dbReference type="Gene3D" id="1.10.10.10">
    <property type="entry name" value="Winged helix-like DNA-binding domain superfamily/Winged helix DNA-binding domain"/>
    <property type="match status" value="1"/>
</dbReference>
<dbReference type="PANTHER" id="PTHR44846">
    <property type="entry name" value="MANNOSYL-D-GLYCERATE TRANSPORT/METABOLISM SYSTEM REPRESSOR MNGR-RELATED"/>
    <property type="match status" value="1"/>
</dbReference>
<name>A0A6G2BDM2_9ACTN</name>
<dbReference type="InterPro" id="IPR036390">
    <property type="entry name" value="WH_DNA-bd_sf"/>
</dbReference>
<dbReference type="Gene3D" id="3.40.1410.10">
    <property type="entry name" value="Chorismate lyase-like"/>
    <property type="match status" value="1"/>
</dbReference>
<reference evidence="5 6" key="1">
    <citation type="submission" date="2019-11" db="EMBL/GenBank/DDBJ databases">
        <authorList>
            <person name="Yuan L."/>
        </authorList>
    </citation>
    <scope>NUCLEOTIDE SEQUENCE [LARGE SCALE GENOMIC DNA]</scope>
    <source>
        <strain evidence="5 6">TRM43335</strain>
    </source>
</reference>
<dbReference type="PANTHER" id="PTHR44846:SF17">
    <property type="entry name" value="GNTR-FAMILY TRANSCRIPTIONAL REGULATOR"/>
    <property type="match status" value="1"/>
</dbReference>
<dbReference type="SMART" id="SM00345">
    <property type="entry name" value="HTH_GNTR"/>
    <property type="match status" value="1"/>
</dbReference>
<dbReference type="GO" id="GO:0003700">
    <property type="term" value="F:DNA-binding transcription factor activity"/>
    <property type="evidence" value="ECO:0007669"/>
    <property type="project" value="InterPro"/>
</dbReference>
<evidence type="ECO:0000259" key="4">
    <source>
        <dbReference type="PROSITE" id="PS50949"/>
    </source>
</evidence>
<dbReference type="SUPFAM" id="SSF46785">
    <property type="entry name" value="Winged helix' DNA-binding domain"/>
    <property type="match status" value="1"/>
</dbReference>
<comment type="caution">
    <text evidence="5">The sequence shown here is derived from an EMBL/GenBank/DDBJ whole genome shotgun (WGS) entry which is preliminary data.</text>
</comment>
<dbReference type="GO" id="GO:0003677">
    <property type="term" value="F:DNA binding"/>
    <property type="evidence" value="ECO:0007669"/>
    <property type="project" value="UniProtKB-KW"/>
</dbReference>
<dbReference type="InterPro" id="IPR028978">
    <property type="entry name" value="Chorismate_lyase_/UTRA_dom_sf"/>
</dbReference>
<dbReference type="InterPro" id="IPR050679">
    <property type="entry name" value="Bact_HTH_transcr_reg"/>
</dbReference>
<keyword evidence="2" id="KW-0238">DNA-binding</keyword>
<dbReference type="OrthoDB" id="7363114at2"/>
<keyword evidence="3" id="KW-0804">Transcription</keyword>
<dbReference type="Pfam" id="PF00392">
    <property type="entry name" value="GntR"/>
    <property type="match status" value="1"/>
</dbReference>
<protein>
    <submittedName>
        <fullName evidence="5">GntR family transcriptional regulator</fullName>
    </submittedName>
</protein>
<dbReference type="EMBL" id="WIXO01000001">
    <property type="protein sequence ID" value="MTE20314.1"/>
    <property type="molecule type" value="Genomic_DNA"/>
</dbReference>
<proteinExistence type="predicted"/>
<dbReference type="RefSeq" id="WP_155071423.1">
    <property type="nucleotide sequence ID" value="NZ_WIXO01000001.1"/>
</dbReference>
<dbReference type="InterPro" id="IPR011663">
    <property type="entry name" value="UTRA"/>
</dbReference>
<organism evidence="5 6">
    <name type="scientific">Streptomyces taklimakanensis</name>
    <dbReference type="NCBI Taxonomy" id="2569853"/>
    <lineage>
        <taxon>Bacteria</taxon>
        <taxon>Bacillati</taxon>
        <taxon>Actinomycetota</taxon>
        <taxon>Actinomycetes</taxon>
        <taxon>Kitasatosporales</taxon>
        <taxon>Streptomycetaceae</taxon>
        <taxon>Streptomyces</taxon>
    </lineage>
</organism>
<evidence type="ECO:0000313" key="5">
    <source>
        <dbReference type="EMBL" id="MTE20314.1"/>
    </source>
</evidence>
<keyword evidence="1" id="KW-0805">Transcription regulation</keyword>
<dbReference type="Pfam" id="PF07702">
    <property type="entry name" value="UTRA"/>
    <property type="match status" value="1"/>
</dbReference>
<dbReference type="Proteomes" id="UP000473014">
    <property type="component" value="Unassembled WGS sequence"/>
</dbReference>
<evidence type="ECO:0000313" key="6">
    <source>
        <dbReference type="Proteomes" id="UP000473014"/>
    </source>
</evidence>
<evidence type="ECO:0000256" key="2">
    <source>
        <dbReference type="ARBA" id="ARBA00023125"/>
    </source>
</evidence>
<dbReference type="PROSITE" id="PS50949">
    <property type="entry name" value="HTH_GNTR"/>
    <property type="match status" value="1"/>
</dbReference>
<accession>A0A6G2BDM2</accession>
<keyword evidence="6" id="KW-1185">Reference proteome</keyword>
<sequence>MSSEPMTASQIAAELRRRIGAGEEGYRRGDRAPSVRGLAEEFGVSQQTAAAAYASLEAIGMVRVGRGMQGTTVVAGPAASAHLGHFSPPDLSAAQAWKPEGNGVAGKEVISVRQMPATGEMVAWGLPAGGEVVERALVRTVDGVPVQHKVTLLPMDVASRRPEGYDGVPPMLVPVGAEPVTPPAGVSMAKWLGWGVVHSPWEITVEPMTAQAAQALGMEEGVPAYRLLAVARNAGGETVFVTVTTIPLHHRITMDIVHD</sequence>
<feature type="domain" description="HTH gntR-type" evidence="4">
    <location>
        <begin position="5"/>
        <end position="76"/>
    </location>
</feature>
<dbReference type="GO" id="GO:0045892">
    <property type="term" value="P:negative regulation of DNA-templated transcription"/>
    <property type="evidence" value="ECO:0007669"/>
    <property type="project" value="TreeGrafter"/>
</dbReference>